<dbReference type="PRINTS" id="PR01806">
    <property type="entry name" value="VIRFACTRMVIN"/>
</dbReference>
<feature type="transmembrane region" description="Helical" evidence="8">
    <location>
        <begin position="355"/>
        <end position="377"/>
    </location>
</feature>
<keyword evidence="8" id="KW-0961">Cell wall biogenesis/degradation</keyword>
<dbReference type="HAMAP" id="MF_02078">
    <property type="entry name" value="MurJ_MviN"/>
    <property type="match status" value="1"/>
</dbReference>
<accession>A0A2G9Z0P3</accession>
<feature type="transmembrane region" description="Helical" evidence="8">
    <location>
        <begin position="165"/>
        <end position="184"/>
    </location>
</feature>
<keyword evidence="7 8" id="KW-0472">Membrane</keyword>
<evidence type="ECO:0000256" key="7">
    <source>
        <dbReference type="ARBA" id="ARBA00023136"/>
    </source>
</evidence>
<dbReference type="PANTHER" id="PTHR47019:SF1">
    <property type="entry name" value="LIPID II FLIPPASE MURJ"/>
    <property type="match status" value="1"/>
</dbReference>
<dbReference type="Proteomes" id="UP000228681">
    <property type="component" value="Unassembled WGS sequence"/>
</dbReference>
<keyword evidence="2 8" id="KW-1003">Cell membrane</keyword>
<evidence type="ECO:0000313" key="9">
    <source>
        <dbReference type="EMBL" id="PIP25042.1"/>
    </source>
</evidence>
<feature type="transmembrane region" description="Helical" evidence="8">
    <location>
        <begin position="140"/>
        <end position="158"/>
    </location>
</feature>
<feature type="transmembrane region" description="Helical" evidence="8">
    <location>
        <begin position="251"/>
        <end position="274"/>
    </location>
</feature>
<keyword evidence="6 8" id="KW-1133">Transmembrane helix</keyword>
<dbReference type="GO" id="GO:0005886">
    <property type="term" value="C:plasma membrane"/>
    <property type="evidence" value="ECO:0007669"/>
    <property type="project" value="UniProtKB-SubCell"/>
</dbReference>
<dbReference type="GO" id="GO:0015648">
    <property type="term" value="F:lipid-linked peptidoglycan transporter activity"/>
    <property type="evidence" value="ECO:0007669"/>
    <property type="project" value="UniProtKB-UniRule"/>
</dbReference>
<evidence type="ECO:0000256" key="4">
    <source>
        <dbReference type="ARBA" id="ARBA00022960"/>
    </source>
</evidence>
<dbReference type="GO" id="GO:0034204">
    <property type="term" value="P:lipid translocation"/>
    <property type="evidence" value="ECO:0007669"/>
    <property type="project" value="TreeGrafter"/>
</dbReference>
<dbReference type="GO" id="GO:0071555">
    <property type="term" value="P:cell wall organization"/>
    <property type="evidence" value="ECO:0007669"/>
    <property type="project" value="UniProtKB-KW"/>
</dbReference>
<comment type="pathway">
    <text evidence="8">Cell wall biogenesis; peptidoglycan biosynthesis.</text>
</comment>
<evidence type="ECO:0000256" key="5">
    <source>
        <dbReference type="ARBA" id="ARBA00022984"/>
    </source>
</evidence>
<dbReference type="InterPro" id="IPR051050">
    <property type="entry name" value="Lipid_II_flippase_MurJ/MviN"/>
</dbReference>
<comment type="function">
    <text evidence="8">Involved in peptidoglycan biosynthesis. Transports lipid-linked peptidoglycan precursors from the inner to the outer leaflet of the cytoplasmic membrane.</text>
</comment>
<dbReference type="CDD" id="cd13123">
    <property type="entry name" value="MATE_MurJ_like"/>
    <property type="match status" value="1"/>
</dbReference>
<keyword evidence="3 8" id="KW-0812">Transmembrane</keyword>
<keyword evidence="8" id="KW-0813">Transport</keyword>
<comment type="caution">
    <text evidence="9">The sequence shown here is derived from an EMBL/GenBank/DDBJ whole genome shotgun (WGS) entry which is preliminary data.</text>
</comment>
<evidence type="ECO:0000256" key="8">
    <source>
        <dbReference type="HAMAP-Rule" id="MF_02078"/>
    </source>
</evidence>
<proteinExistence type="inferred from homology"/>
<organism evidence="9 10">
    <name type="scientific">Candidatus Nealsonbacteria bacterium CG23_combo_of_CG06-09_8_20_14_all_36_12</name>
    <dbReference type="NCBI Taxonomy" id="1974718"/>
    <lineage>
        <taxon>Bacteria</taxon>
        <taxon>Candidatus Nealsoniibacteriota</taxon>
    </lineage>
</organism>
<feature type="transmembrane region" description="Helical" evidence="8">
    <location>
        <begin position="61"/>
        <end position="84"/>
    </location>
</feature>
<name>A0A2G9Z0P3_9BACT</name>
<evidence type="ECO:0000256" key="6">
    <source>
        <dbReference type="ARBA" id="ARBA00022989"/>
    </source>
</evidence>
<sequence>MVLTKIFNFQTKTITFGALILGASYFFSAILGLLRDRLLAGHFGAGLELDVYFAVFRIPDFVYNILILGGLIVAFLPLFSEYFAKNKEEAWEMTNHILNVLLFFLILISLILFILTPWLIKLIFPGFGSEEIKLAIPLTRLLFLSPIFFGISNLLSGILQYFNRFFVYSLTPILYNLGIIFGILFLAPKFGIFGVGIGVILGAFCHMAIQIPSAKNCGFSYKFFFNLKYPALKRIFHLMIPRVFGVAAQQINLIVITAIASMISAGSIAIFNFSNNLQSLPIGIIGASFAVVIFPVLSKAWAQNQREEFLKNFSTVFRQTLFLIIPISLLIFIFRTQIVKIILETGQFSALDTKLTAVCLGLFAFSIFAQSLIPLLARAFFSFQDTKTPTLIAIFAFTLNIILSLSFVWLLGFPNLFSNFIESSFGLINVENIAITGLPIAFSIAAIFQFILLFTLFRRKIRKIS</sequence>
<evidence type="ECO:0000313" key="10">
    <source>
        <dbReference type="Proteomes" id="UP000228681"/>
    </source>
</evidence>
<feature type="transmembrane region" description="Helical" evidence="8">
    <location>
        <begin position="96"/>
        <end position="120"/>
    </location>
</feature>
<feature type="transmembrane region" description="Helical" evidence="8">
    <location>
        <begin position="12"/>
        <end position="34"/>
    </location>
</feature>
<dbReference type="PANTHER" id="PTHR47019">
    <property type="entry name" value="LIPID II FLIPPASE MURJ"/>
    <property type="match status" value="1"/>
</dbReference>
<feature type="transmembrane region" description="Helical" evidence="8">
    <location>
        <begin position="433"/>
        <end position="457"/>
    </location>
</feature>
<comment type="subcellular location">
    <subcellularLocation>
        <location evidence="1 8">Cell membrane</location>
        <topology evidence="1 8">Multi-pass membrane protein</topology>
    </subcellularLocation>
</comment>
<comment type="similarity">
    <text evidence="8">Belongs to the MurJ/MviN family.</text>
</comment>
<dbReference type="AlphaFoldDB" id="A0A2G9Z0P3"/>
<feature type="transmembrane region" description="Helical" evidence="8">
    <location>
        <begin position="280"/>
        <end position="301"/>
    </location>
</feature>
<feature type="transmembrane region" description="Helical" evidence="8">
    <location>
        <begin position="190"/>
        <end position="209"/>
    </location>
</feature>
<dbReference type="GO" id="GO:0009252">
    <property type="term" value="P:peptidoglycan biosynthetic process"/>
    <property type="evidence" value="ECO:0007669"/>
    <property type="project" value="UniProtKB-UniRule"/>
</dbReference>
<dbReference type="NCBIfam" id="TIGR01695">
    <property type="entry name" value="murJ_mviN"/>
    <property type="match status" value="1"/>
</dbReference>
<dbReference type="EMBL" id="PCRS01000013">
    <property type="protein sequence ID" value="PIP25042.1"/>
    <property type="molecule type" value="Genomic_DNA"/>
</dbReference>
<dbReference type="Pfam" id="PF03023">
    <property type="entry name" value="MurJ"/>
    <property type="match status" value="1"/>
</dbReference>
<evidence type="ECO:0000256" key="3">
    <source>
        <dbReference type="ARBA" id="ARBA00022692"/>
    </source>
</evidence>
<evidence type="ECO:0000256" key="2">
    <source>
        <dbReference type="ARBA" id="ARBA00022475"/>
    </source>
</evidence>
<dbReference type="UniPathway" id="UPA00219"/>
<dbReference type="GO" id="GO:0008360">
    <property type="term" value="P:regulation of cell shape"/>
    <property type="evidence" value="ECO:0007669"/>
    <property type="project" value="UniProtKB-KW"/>
</dbReference>
<gene>
    <name evidence="9" type="primary">mviN</name>
    <name evidence="8" type="synonym">murJ</name>
    <name evidence="9" type="ORF">COX34_00845</name>
</gene>
<dbReference type="InterPro" id="IPR004268">
    <property type="entry name" value="MurJ"/>
</dbReference>
<feature type="transmembrane region" description="Helical" evidence="8">
    <location>
        <begin position="321"/>
        <end position="343"/>
    </location>
</feature>
<reference evidence="9 10" key="1">
    <citation type="submission" date="2017-09" db="EMBL/GenBank/DDBJ databases">
        <title>Depth-based differentiation of microbial function through sediment-hosted aquifers and enrichment of novel symbionts in the deep terrestrial subsurface.</title>
        <authorList>
            <person name="Probst A.J."/>
            <person name="Ladd B."/>
            <person name="Jarett J.K."/>
            <person name="Geller-Mcgrath D.E."/>
            <person name="Sieber C.M."/>
            <person name="Emerson J.B."/>
            <person name="Anantharaman K."/>
            <person name="Thomas B.C."/>
            <person name="Malmstrom R."/>
            <person name="Stieglmeier M."/>
            <person name="Klingl A."/>
            <person name="Woyke T."/>
            <person name="Ryan C.M."/>
            <person name="Banfield J.F."/>
        </authorList>
    </citation>
    <scope>NUCLEOTIDE SEQUENCE [LARGE SCALE GENOMIC DNA]</scope>
    <source>
        <strain evidence="9">CG23_combo_of_CG06-09_8_20_14_all_36_12</strain>
    </source>
</reference>
<protein>
    <recommendedName>
        <fullName evidence="8">Probable lipid II flippase MurJ</fullName>
    </recommendedName>
</protein>
<keyword evidence="5 8" id="KW-0573">Peptidoglycan synthesis</keyword>
<keyword evidence="4 8" id="KW-0133">Cell shape</keyword>
<feature type="transmembrane region" description="Helical" evidence="8">
    <location>
        <begin position="389"/>
        <end position="413"/>
    </location>
</feature>
<evidence type="ECO:0000256" key="1">
    <source>
        <dbReference type="ARBA" id="ARBA00004651"/>
    </source>
</evidence>